<dbReference type="Proteomes" id="UP001187192">
    <property type="component" value="Unassembled WGS sequence"/>
</dbReference>
<keyword evidence="2" id="KW-1185">Reference proteome</keyword>
<reference evidence="1" key="1">
    <citation type="submission" date="2023-07" db="EMBL/GenBank/DDBJ databases">
        <title>draft genome sequence of fig (Ficus carica).</title>
        <authorList>
            <person name="Takahashi T."/>
            <person name="Nishimura K."/>
        </authorList>
    </citation>
    <scope>NUCLEOTIDE SEQUENCE</scope>
</reference>
<name>A0AA87YWQ7_FICCA</name>
<organism evidence="1 2">
    <name type="scientific">Ficus carica</name>
    <name type="common">Common fig</name>
    <dbReference type="NCBI Taxonomy" id="3494"/>
    <lineage>
        <taxon>Eukaryota</taxon>
        <taxon>Viridiplantae</taxon>
        <taxon>Streptophyta</taxon>
        <taxon>Embryophyta</taxon>
        <taxon>Tracheophyta</taxon>
        <taxon>Spermatophyta</taxon>
        <taxon>Magnoliopsida</taxon>
        <taxon>eudicotyledons</taxon>
        <taxon>Gunneridae</taxon>
        <taxon>Pentapetalae</taxon>
        <taxon>rosids</taxon>
        <taxon>fabids</taxon>
        <taxon>Rosales</taxon>
        <taxon>Moraceae</taxon>
        <taxon>Ficeae</taxon>
        <taxon>Ficus</taxon>
    </lineage>
</organism>
<proteinExistence type="predicted"/>
<accession>A0AA87YWQ7</accession>
<protein>
    <submittedName>
        <fullName evidence="1">Uncharacterized protein</fullName>
    </submittedName>
</protein>
<gene>
    <name evidence="1" type="ORF">TIFTF001_050067</name>
</gene>
<sequence length="93" mass="9906">MDWLCILSPLTGGGAKNKVVIKRPILASLAAAPVTHGGLGQLVRTRLQLGPLFDPIRAQLDHLHIQFDDRAPFSDQDRACLSSVDGPAAHGTT</sequence>
<evidence type="ECO:0000313" key="2">
    <source>
        <dbReference type="Proteomes" id="UP001187192"/>
    </source>
</evidence>
<dbReference type="AlphaFoldDB" id="A0AA87YWQ7"/>
<evidence type="ECO:0000313" key="1">
    <source>
        <dbReference type="EMBL" id="GMN20734.1"/>
    </source>
</evidence>
<dbReference type="EMBL" id="BTGU01007743">
    <property type="protein sequence ID" value="GMN20734.1"/>
    <property type="molecule type" value="Genomic_DNA"/>
</dbReference>
<comment type="caution">
    <text evidence="1">The sequence shown here is derived from an EMBL/GenBank/DDBJ whole genome shotgun (WGS) entry which is preliminary data.</text>
</comment>